<dbReference type="InterPro" id="IPR029479">
    <property type="entry name" value="Nitroreductase"/>
</dbReference>
<dbReference type="PANTHER" id="PTHR43673">
    <property type="entry name" value="NAD(P)H NITROREDUCTASE YDGI-RELATED"/>
    <property type="match status" value="1"/>
</dbReference>
<evidence type="ECO:0000256" key="3">
    <source>
        <dbReference type="ARBA" id="ARBA00022630"/>
    </source>
</evidence>
<dbReference type="GO" id="GO:0016491">
    <property type="term" value="F:oxidoreductase activity"/>
    <property type="evidence" value="ECO:0007669"/>
    <property type="project" value="UniProtKB-KW"/>
</dbReference>
<comment type="cofactor">
    <cofactor evidence="1">
        <name>FMN</name>
        <dbReference type="ChEBI" id="CHEBI:58210"/>
    </cofactor>
</comment>
<evidence type="ECO:0000259" key="6">
    <source>
        <dbReference type="Pfam" id="PF00881"/>
    </source>
</evidence>
<accession>E3CY19</accession>
<dbReference type="PaxDb" id="584708-Apau_2095"/>
<evidence type="ECO:0000313" key="8">
    <source>
        <dbReference type="Proteomes" id="UP000005096"/>
    </source>
</evidence>
<dbReference type="HOGENOM" id="CLU_070764_4_5_0"/>
<evidence type="ECO:0000256" key="4">
    <source>
        <dbReference type="ARBA" id="ARBA00022643"/>
    </source>
</evidence>
<keyword evidence="5" id="KW-0560">Oxidoreductase</keyword>
<feature type="domain" description="Nitroreductase" evidence="6">
    <location>
        <begin position="7"/>
        <end position="185"/>
    </location>
</feature>
<organism evidence="7 8">
    <name type="scientific">Aminomonas paucivorans DSM 12260</name>
    <dbReference type="NCBI Taxonomy" id="584708"/>
    <lineage>
        <taxon>Bacteria</taxon>
        <taxon>Thermotogati</taxon>
        <taxon>Synergistota</taxon>
        <taxon>Synergistia</taxon>
        <taxon>Synergistales</taxon>
        <taxon>Synergistaceae</taxon>
        <taxon>Aminomonas</taxon>
    </lineage>
</organism>
<reference evidence="7 8" key="1">
    <citation type="journal article" date="2010" name="Stand. Genomic Sci.">
        <title>Non-contiguous finished genome sequence of Aminomonas paucivorans type strain (GLU-3).</title>
        <authorList>
            <person name="Pitluck S."/>
            <person name="Yasawong M."/>
            <person name="Held B."/>
            <person name="Lapidus A."/>
            <person name="Nolan M."/>
            <person name="Copeland A."/>
            <person name="Lucas S."/>
            <person name="Del Rio T.G."/>
            <person name="Tice H."/>
            <person name="Cheng J.F."/>
            <person name="Chertkov O."/>
            <person name="Goodwin L."/>
            <person name="Tapia R."/>
            <person name="Han C."/>
            <person name="Liolios K."/>
            <person name="Ivanova N."/>
            <person name="Mavromatis K."/>
            <person name="Ovchinnikova G."/>
            <person name="Pati A."/>
            <person name="Chen A."/>
            <person name="Palaniappan K."/>
            <person name="Land M."/>
            <person name="Hauser L."/>
            <person name="Chang Y.J."/>
            <person name="Jeffries C.D."/>
            <person name="Pukall R."/>
            <person name="Spring S."/>
            <person name="Rohde M."/>
            <person name="Sikorski J."/>
            <person name="Goker M."/>
            <person name="Woyke T."/>
            <person name="Bristow J."/>
            <person name="Eisen J.A."/>
            <person name="Markowitz V."/>
            <person name="Hugenholtz P."/>
            <person name="Kyrpides N.C."/>
            <person name="Klenk H.P."/>
        </authorList>
    </citation>
    <scope>NUCLEOTIDE SEQUENCE [LARGE SCALE GENOMIC DNA]</scope>
    <source>
        <strain evidence="7 8">DSM 12260</strain>
    </source>
</reference>
<dbReference type="Pfam" id="PF00881">
    <property type="entry name" value="Nitroreductase"/>
    <property type="match status" value="1"/>
</dbReference>
<dbReference type="RefSeq" id="WP_006301747.1">
    <property type="nucleotide sequence ID" value="NZ_CM001022.1"/>
</dbReference>
<dbReference type="CDD" id="cd02137">
    <property type="entry name" value="MhqN-like"/>
    <property type="match status" value="1"/>
</dbReference>
<evidence type="ECO:0000313" key="7">
    <source>
        <dbReference type="EMBL" id="EFQ24506.1"/>
    </source>
</evidence>
<sequence length="210" mass="23877">MNVLVAIHERRSIQFFDPQREVDPHLLRELLETANLAPSSFNLQPWDVITLQDRENKKKLRACAFDQPKVEEAGAVLILVANPRGVEEHIDPVLDRMIELGYLKPEAREKTRGMPFGLYGQDPDSVSRKLFAVKNAALFAMNLMVAARGYGLETHPMDGFQEDKVKEAFGIPQDRLVPMLIAVGHLKPGTQLLPRGYRRPVEDFVHPERF</sequence>
<keyword evidence="3" id="KW-0285">Flavoprotein</keyword>
<comment type="similarity">
    <text evidence="2">Belongs to the nitroreductase family.</text>
</comment>
<dbReference type="AlphaFoldDB" id="E3CY19"/>
<dbReference type="PANTHER" id="PTHR43673:SF2">
    <property type="entry name" value="NITROREDUCTASE"/>
    <property type="match status" value="1"/>
</dbReference>
<gene>
    <name evidence="7" type="ORF">Apau_2095</name>
</gene>
<dbReference type="OrthoDB" id="9812105at2"/>
<dbReference type="Gene3D" id="3.40.109.10">
    <property type="entry name" value="NADH Oxidase"/>
    <property type="match status" value="1"/>
</dbReference>
<dbReference type="SUPFAM" id="SSF55469">
    <property type="entry name" value="FMN-dependent nitroreductase-like"/>
    <property type="match status" value="1"/>
</dbReference>
<dbReference type="InterPro" id="IPR000415">
    <property type="entry name" value="Nitroreductase-like"/>
</dbReference>
<proteinExistence type="inferred from homology"/>
<keyword evidence="8" id="KW-1185">Reference proteome</keyword>
<evidence type="ECO:0000256" key="2">
    <source>
        <dbReference type="ARBA" id="ARBA00007118"/>
    </source>
</evidence>
<dbReference type="eggNOG" id="COG0778">
    <property type="taxonomic scope" value="Bacteria"/>
</dbReference>
<evidence type="ECO:0000256" key="5">
    <source>
        <dbReference type="ARBA" id="ARBA00023002"/>
    </source>
</evidence>
<dbReference type="Proteomes" id="UP000005096">
    <property type="component" value="Chromosome"/>
</dbReference>
<dbReference type="STRING" id="584708.Apau_2095"/>
<keyword evidence="4" id="KW-0288">FMN</keyword>
<dbReference type="EMBL" id="CM001022">
    <property type="protein sequence ID" value="EFQ24506.1"/>
    <property type="molecule type" value="Genomic_DNA"/>
</dbReference>
<evidence type="ECO:0000256" key="1">
    <source>
        <dbReference type="ARBA" id="ARBA00001917"/>
    </source>
</evidence>
<name>E3CY19_9BACT</name>
<protein>
    <submittedName>
        <fullName evidence="7">Nitroreductase</fullName>
    </submittedName>
</protein>